<feature type="compositionally biased region" description="Basic and acidic residues" evidence="7">
    <location>
        <begin position="235"/>
        <end position="277"/>
    </location>
</feature>
<dbReference type="SUPFAM" id="SSF63737">
    <property type="entry name" value="Leukotriene A4 hydrolase N-terminal domain"/>
    <property type="match status" value="2"/>
</dbReference>
<feature type="compositionally biased region" description="Basic and acidic residues" evidence="7">
    <location>
        <begin position="142"/>
        <end position="163"/>
    </location>
</feature>
<organism evidence="10">
    <name type="scientific">Oryza punctata</name>
    <name type="common">Red rice</name>
    <dbReference type="NCBI Taxonomy" id="4537"/>
    <lineage>
        <taxon>Eukaryota</taxon>
        <taxon>Viridiplantae</taxon>
        <taxon>Streptophyta</taxon>
        <taxon>Embryophyta</taxon>
        <taxon>Tracheophyta</taxon>
        <taxon>Spermatophyta</taxon>
        <taxon>Magnoliopsida</taxon>
        <taxon>Liliopsida</taxon>
        <taxon>Poales</taxon>
        <taxon>Poaceae</taxon>
        <taxon>BOP clade</taxon>
        <taxon>Oryzoideae</taxon>
        <taxon>Oryzeae</taxon>
        <taxon>Oryzinae</taxon>
        <taxon>Oryza</taxon>
    </lineage>
</organism>
<dbReference type="Proteomes" id="UP000026962">
    <property type="component" value="Chromosome 9"/>
</dbReference>
<feature type="domain" description="Transcription initiation factor TFIID subunit 2 TPR repeats" evidence="9">
    <location>
        <begin position="828"/>
        <end position="984"/>
    </location>
</feature>
<feature type="compositionally biased region" description="Basic and acidic residues" evidence="7">
    <location>
        <begin position="7"/>
        <end position="16"/>
    </location>
</feature>
<dbReference type="Gene3D" id="2.60.40.1730">
    <property type="entry name" value="tricorn interacting facor f3 domain"/>
    <property type="match status" value="2"/>
</dbReference>
<feature type="compositionally biased region" description="Polar residues" evidence="7">
    <location>
        <begin position="1316"/>
        <end position="1334"/>
    </location>
</feature>
<evidence type="ECO:0000259" key="9">
    <source>
        <dbReference type="Pfam" id="PF25577"/>
    </source>
</evidence>
<dbReference type="GO" id="GO:0003682">
    <property type="term" value="F:chromatin binding"/>
    <property type="evidence" value="ECO:0007669"/>
    <property type="project" value="TreeGrafter"/>
</dbReference>
<dbReference type="EnsemblPlants" id="OPUNC09G08500.1">
    <property type="protein sequence ID" value="OPUNC09G08500.1"/>
    <property type="gene ID" value="OPUNC09G08500"/>
</dbReference>
<keyword evidence="6" id="KW-0539">Nucleus</keyword>
<feature type="region of interest" description="Disordered" evidence="7">
    <location>
        <begin position="711"/>
        <end position="733"/>
    </location>
</feature>
<reference evidence="10" key="1">
    <citation type="submission" date="2015-04" db="UniProtKB">
        <authorList>
            <consortium name="EnsemblPlants"/>
        </authorList>
    </citation>
    <scope>IDENTIFICATION</scope>
</reference>
<feature type="region of interest" description="Disordered" evidence="7">
    <location>
        <begin position="773"/>
        <end position="796"/>
    </location>
</feature>
<feature type="compositionally biased region" description="Basic and acidic residues" evidence="7">
    <location>
        <begin position="1358"/>
        <end position="1367"/>
    </location>
</feature>
<name>A0A0E0M134_ORYPU</name>
<accession>A0A0E0M134</accession>
<evidence type="ECO:0000256" key="3">
    <source>
        <dbReference type="ARBA" id="ARBA00017363"/>
    </source>
</evidence>
<feature type="compositionally biased region" description="Basic and acidic residues" evidence="7">
    <location>
        <begin position="182"/>
        <end position="217"/>
    </location>
</feature>
<dbReference type="eggNOG" id="KOG1932">
    <property type="taxonomic scope" value="Eukaryota"/>
</dbReference>
<evidence type="ECO:0000256" key="1">
    <source>
        <dbReference type="ARBA" id="ARBA00004123"/>
    </source>
</evidence>
<dbReference type="Gramene" id="OPUNC09G08500.1">
    <property type="protein sequence ID" value="OPUNC09G08500.1"/>
    <property type="gene ID" value="OPUNC09G08500"/>
</dbReference>
<feature type="compositionally biased region" description="Basic and acidic residues" evidence="7">
    <location>
        <begin position="1375"/>
        <end position="1389"/>
    </location>
</feature>
<evidence type="ECO:0000256" key="4">
    <source>
        <dbReference type="ARBA" id="ARBA00023015"/>
    </source>
</evidence>
<dbReference type="InterPro" id="IPR042097">
    <property type="entry name" value="Aminopeptidase_N-like_N_sf"/>
</dbReference>
<dbReference type="InterPro" id="IPR057345">
    <property type="entry name" value="Ig-like_TAF2"/>
</dbReference>
<dbReference type="HOGENOM" id="CLU_005057_0_0_1"/>
<dbReference type="OMA" id="PWKVRME"/>
<comment type="similarity">
    <text evidence="2">Belongs to the TAF2 family.</text>
</comment>
<dbReference type="SUPFAM" id="SSF55486">
    <property type="entry name" value="Metalloproteases ('zincins'), catalytic domain"/>
    <property type="match status" value="1"/>
</dbReference>
<dbReference type="Pfam" id="PF25316">
    <property type="entry name" value="TAF2_3rd"/>
    <property type="match status" value="1"/>
</dbReference>
<feature type="region of interest" description="Disordered" evidence="7">
    <location>
        <begin position="1309"/>
        <end position="1451"/>
    </location>
</feature>
<feature type="compositionally biased region" description="Basic and acidic residues" evidence="7">
    <location>
        <begin position="1245"/>
        <end position="1267"/>
    </location>
</feature>
<comment type="subcellular location">
    <subcellularLocation>
        <location evidence="1">Nucleus</location>
    </subcellularLocation>
</comment>
<feature type="compositionally biased region" description="Acidic residues" evidence="7">
    <location>
        <begin position="218"/>
        <end position="234"/>
    </location>
</feature>
<dbReference type="STRING" id="4537.A0A0E0M134"/>
<feature type="region of interest" description="Disordered" evidence="7">
    <location>
        <begin position="1097"/>
        <end position="1142"/>
    </location>
</feature>
<proteinExistence type="inferred from homology"/>
<evidence type="ECO:0000259" key="8">
    <source>
        <dbReference type="Pfam" id="PF25316"/>
    </source>
</evidence>
<dbReference type="GO" id="GO:0005669">
    <property type="term" value="C:transcription factor TFIID complex"/>
    <property type="evidence" value="ECO:0007669"/>
    <property type="project" value="InterPro"/>
</dbReference>
<dbReference type="SUPFAM" id="SSF48371">
    <property type="entry name" value="ARM repeat"/>
    <property type="match status" value="1"/>
</dbReference>
<feature type="compositionally biased region" description="Polar residues" evidence="7">
    <location>
        <begin position="170"/>
        <end position="179"/>
    </location>
</feature>
<feature type="compositionally biased region" description="Basic and acidic residues" evidence="7">
    <location>
        <begin position="714"/>
        <end position="728"/>
    </location>
</feature>
<dbReference type="InterPro" id="IPR016024">
    <property type="entry name" value="ARM-type_fold"/>
</dbReference>
<feature type="compositionally biased region" description="Polar residues" evidence="7">
    <location>
        <begin position="1399"/>
        <end position="1411"/>
    </location>
</feature>
<keyword evidence="4" id="KW-0805">Transcription regulation</keyword>
<evidence type="ECO:0000256" key="2">
    <source>
        <dbReference type="ARBA" id="ARBA00010937"/>
    </source>
</evidence>
<dbReference type="GO" id="GO:0000976">
    <property type="term" value="F:transcription cis-regulatory region binding"/>
    <property type="evidence" value="ECO:0007669"/>
    <property type="project" value="TreeGrafter"/>
</dbReference>
<feature type="region of interest" description="Disordered" evidence="7">
    <location>
        <begin position="133"/>
        <end position="277"/>
    </location>
</feature>
<dbReference type="GO" id="GO:0006367">
    <property type="term" value="P:transcription initiation at RNA polymerase II promoter"/>
    <property type="evidence" value="ECO:0007669"/>
    <property type="project" value="TreeGrafter"/>
</dbReference>
<feature type="compositionally biased region" description="Polar residues" evidence="7">
    <location>
        <begin position="1106"/>
        <end position="1124"/>
    </location>
</feature>
<feature type="compositionally biased region" description="Basic residues" evidence="7">
    <location>
        <begin position="1344"/>
        <end position="1357"/>
    </location>
</feature>
<evidence type="ECO:0000256" key="6">
    <source>
        <dbReference type="ARBA" id="ARBA00023242"/>
    </source>
</evidence>
<evidence type="ECO:0000256" key="5">
    <source>
        <dbReference type="ARBA" id="ARBA00023163"/>
    </source>
</evidence>
<feature type="compositionally biased region" description="Basic residues" evidence="7">
    <location>
        <begin position="1442"/>
        <end position="1451"/>
    </location>
</feature>
<dbReference type="InterPro" id="IPR057991">
    <property type="entry name" value="TPR_TAF2_C"/>
</dbReference>
<keyword evidence="5" id="KW-0804">Transcription</keyword>
<dbReference type="PANTHER" id="PTHR15137">
    <property type="entry name" value="TRANSCRIPTION INITIATION FACTOR TFIID"/>
    <property type="match status" value="1"/>
</dbReference>
<dbReference type="InterPro" id="IPR027268">
    <property type="entry name" value="Peptidase_M4/M1_CTD_sf"/>
</dbReference>
<protein>
    <recommendedName>
        <fullName evidence="3">Transcription initiation factor TFIID subunit 2</fullName>
    </recommendedName>
</protein>
<dbReference type="Pfam" id="PF25577">
    <property type="entry name" value="TPR_TAF2_C"/>
    <property type="match status" value="1"/>
</dbReference>
<feature type="compositionally biased region" description="Basic and acidic residues" evidence="7">
    <location>
        <begin position="1203"/>
        <end position="1219"/>
    </location>
</feature>
<sequence>MAKARKQKGEEQKPDGDGGGGGGATVLHQKLCLSIDMENRLIYGYTEIKVQAENDTFALHADNMTIRNILVDGQAAEFEYSPQWKNAGDQQSWSSVSCSKTAADAACSVYISSLNSEAAPNLIISSERSSKLITEPQYEENGENHEENREKHDENGEKCEENGGKPAQISDDQAVNGCNGSADKKDKEEETEKDNEKEKEDKEEETGKDNEKEKEQPMETDEEEEEKNENEYENENGKKEENEKEKLEEEKLEEEKEKEKENEDENGNEKDKENENEIEKVKNTKLVHIDYILEKAETGLHFIGNILHSNNQIRRAHCWFPCIDSATQRCPFDLEFTVSTNLVAVSNGDLLYQVLSKEDPPRKTYVYKLSTPVSAQWISLVVGPFEVLPDRNDISVSHMCLSQNLSKLENTISFFHTVYSCYEDYLAASFPFGLYKQVFLPPEMIVSPTSLGASTCIFNSDILHDEKVIDQIIDTRVKVAYALARQWFGIYTSAEEATDEWLLDGLAGFLTEHFVKRYLGNNEARYRRFKDVAALICSVSIAGPCLLCFFKPVHANCIVCEFDVSGATALSSPSASSDLFGTQTIGSYGKIRSLKAVSVLQMLEKQMGPDPFRKVAIASSIYILQMIVAPTRASRTLSTKEGSLVRGIKPSKDELFRHLANKVGNLERPFLKEFFPRWVESSGCPVMRLGISYSKRRNLVELAVSRGCTTKVDPGPDSRTNGDTREGDTGWPGMMSVRVHETDGVYDHPIVPMAGEALQVVEIQCHSKVAAKRFQKTKKGSKPDGSDENMDASNQDNRASMDAPLLWIRVDPEMEYLAEIHFHQPVQMWINQLEKDKDVISQSQAISVLEKSPQLTFAVTNALNNFLNDTKAFWRVRVEAAYALAVTASEGTELTGLLHLVKFYKSRRFDADIGLPRPNDFHDIPEYFVLEAIPHAVALVRSADKSSPKEAIEFLLQLLKYNDNNGNVYSDIYWLSSMVQAIGELEFGQQDRICELIAPYRNMDKPWKVRMEASRVLIDLEFHHKGLDAALSLFLKYANEERSLRVGLLCLLAGKMAYNNVYLRHNVFCILQIAAGRSPTLHGVPKVVTPPQVVQEISSDQHTKADSSVPQQSRPQEPSTSTPSVREVLPTSGPTKDADNVSNCSERRNVIFIPTKDADNISNCSERRNVIPIPTKDADNTSNCSERRNVVKIRVKRASSSSKADDADRRDHSHGRNENEAGPCSSMSVDAPMTEAPEPINVRNHNLEEQNSCHDREQNSCHDRESRMSASIGNVKLMDKHEVSKELQCTADSRLDALPKDHFTSVVNGQEVLDKPQSQLEVVSTSYDGNQAPDSMNGLETKEKKKKDKKDKKRHRDKKDDPEYLEKKRLKKEKKRMEKEKSKKQKEGEGVSSSEQKNTAKPSDSQGTSSARPPAPMRTPEPKVSNVGTPVDSTRTLTTTKIRIKVKPLQR</sequence>
<evidence type="ECO:0000313" key="11">
    <source>
        <dbReference type="Proteomes" id="UP000026962"/>
    </source>
</evidence>
<keyword evidence="11" id="KW-1185">Reference proteome</keyword>
<reference evidence="10" key="2">
    <citation type="submission" date="2018-05" db="EMBL/GenBank/DDBJ databases">
        <title>OpunRS2 (Oryza punctata Reference Sequence Version 2).</title>
        <authorList>
            <person name="Zhang J."/>
            <person name="Kudrna D."/>
            <person name="Lee S."/>
            <person name="Talag J."/>
            <person name="Welchert J."/>
            <person name="Wing R.A."/>
        </authorList>
    </citation>
    <scope>NUCLEOTIDE SEQUENCE [LARGE SCALE GENOMIC DNA]</scope>
</reference>
<dbReference type="PANTHER" id="PTHR15137:SF9">
    <property type="entry name" value="TRANSCRIPTION INITIATION FACTOR TFIID SUBUNIT 2"/>
    <property type="match status" value="1"/>
</dbReference>
<dbReference type="FunFam" id="2.60.40.1730:FF:000015">
    <property type="entry name" value="Transcription initiation factor TFIID subunit 2"/>
    <property type="match status" value="1"/>
</dbReference>
<evidence type="ECO:0000256" key="7">
    <source>
        <dbReference type="SAM" id="MobiDB-lite"/>
    </source>
</evidence>
<feature type="domain" description="Transcription initiation factor TFIID subunit 2 Ig-like" evidence="8">
    <location>
        <begin position="682"/>
        <end position="825"/>
    </location>
</feature>
<feature type="region of interest" description="Disordered" evidence="7">
    <location>
        <begin position="1"/>
        <end position="22"/>
    </location>
</feature>
<dbReference type="GO" id="GO:0016251">
    <property type="term" value="F:RNA polymerase II general transcription initiation factor activity"/>
    <property type="evidence" value="ECO:0007669"/>
    <property type="project" value="TreeGrafter"/>
</dbReference>
<dbReference type="InterPro" id="IPR037813">
    <property type="entry name" value="TAF2"/>
</dbReference>
<feature type="region of interest" description="Disordered" evidence="7">
    <location>
        <begin position="1172"/>
        <end position="1267"/>
    </location>
</feature>
<evidence type="ECO:0000313" key="10">
    <source>
        <dbReference type="EnsemblPlants" id="OPUNC09G08500.1"/>
    </source>
</evidence>
<dbReference type="Gene3D" id="1.10.390.10">
    <property type="entry name" value="Neutral Protease Domain 2"/>
    <property type="match status" value="1"/>
</dbReference>